<name>A0ABT2STY4_9FIRM</name>
<keyword evidence="3" id="KW-1185">Reference proteome</keyword>
<evidence type="ECO:0000256" key="1">
    <source>
        <dbReference type="SAM" id="Phobius"/>
    </source>
</evidence>
<evidence type="ECO:0008006" key="4">
    <source>
        <dbReference type="Google" id="ProtNLM"/>
    </source>
</evidence>
<feature type="transmembrane region" description="Helical" evidence="1">
    <location>
        <begin position="12"/>
        <end position="32"/>
    </location>
</feature>
<dbReference type="PANTHER" id="PTHR33989:SF11">
    <property type="entry name" value="LICHENAN PERMEASE IIC COMPONENT"/>
    <property type="match status" value="1"/>
</dbReference>
<accession>A0ABT2STY4</accession>
<feature type="transmembrane region" description="Helical" evidence="1">
    <location>
        <begin position="79"/>
        <end position="110"/>
    </location>
</feature>
<dbReference type="Proteomes" id="UP001208364">
    <property type="component" value="Unassembled WGS sequence"/>
</dbReference>
<keyword evidence="1" id="KW-0472">Membrane</keyword>
<protein>
    <recommendedName>
        <fullName evidence="4">PTS EIIC type-3 domain-containing protein</fullName>
    </recommendedName>
</protein>
<proteinExistence type="predicted"/>
<gene>
    <name evidence="2" type="ORF">OCV55_06340</name>
</gene>
<dbReference type="InterPro" id="IPR051088">
    <property type="entry name" value="PTS_Sugar-EIIC/EIIB"/>
</dbReference>
<dbReference type="EMBL" id="JAOQJR010000005">
    <property type="protein sequence ID" value="MCU6738297.1"/>
    <property type="molecule type" value="Genomic_DNA"/>
</dbReference>
<sequence>MSSKKLPHLKPLATICLPPAVFCIIEPIMFGLPVVMNGFLLVPFILTHTLTGAFTYWLTSIGFVGKMYMNLPWATPSPILGYLAAGGSIGGAVIVFINFAIGMVIFYPFWKSYEKAEVAKFNGETA</sequence>
<keyword evidence="1" id="KW-1133">Transmembrane helix</keyword>
<feature type="transmembrane region" description="Helical" evidence="1">
    <location>
        <begin position="39"/>
        <end position="59"/>
    </location>
</feature>
<evidence type="ECO:0000313" key="3">
    <source>
        <dbReference type="Proteomes" id="UP001208364"/>
    </source>
</evidence>
<keyword evidence="1" id="KW-0812">Transmembrane</keyword>
<organism evidence="2 3">
    <name type="scientific">[Clostridium] ammoniilyticum</name>
    <dbReference type="NCBI Taxonomy" id="2981784"/>
    <lineage>
        <taxon>Bacteria</taxon>
        <taxon>Bacillati</taxon>
        <taxon>Bacillota</taxon>
        <taxon>Erysipelotrichia</taxon>
        <taxon>Erysipelotrichales</taxon>
        <taxon>Coprobacillaceae</taxon>
        <taxon>Faecalibacillus</taxon>
    </lineage>
</organism>
<evidence type="ECO:0000313" key="2">
    <source>
        <dbReference type="EMBL" id="MCU6738297.1"/>
    </source>
</evidence>
<reference evidence="2 3" key="1">
    <citation type="journal article" date="2021" name="ISME Commun">
        <title>Automated analysis of genomic sequences facilitates high-throughput and comprehensive description of bacteria.</title>
        <authorList>
            <person name="Hitch T.C.A."/>
        </authorList>
    </citation>
    <scope>NUCLEOTIDE SEQUENCE [LARGE SCALE GENOMIC DNA]</scope>
    <source>
        <strain evidence="2 3">H4_15</strain>
    </source>
</reference>
<dbReference type="PANTHER" id="PTHR33989">
    <property type="match status" value="1"/>
</dbReference>
<comment type="caution">
    <text evidence="2">The sequence shown here is derived from an EMBL/GenBank/DDBJ whole genome shotgun (WGS) entry which is preliminary data.</text>
</comment>